<dbReference type="AlphaFoldDB" id="A0A0S7YFD4"/>
<dbReference type="Proteomes" id="UP000051012">
    <property type="component" value="Unassembled WGS sequence"/>
</dbReference>
<protein>
    <submittedName>
        <fullName evidence="1">Uncharacterized protein</fullName>
    </submittedName>
</protein>
<proteinExistence type="predicted"/>
<gene>
    <name evidence="1" type="ORF">AMJ52_03860</name>
</gene>
<name>A0A0S7YFD4_UNCT6</name>
<organism evidence="1 2">
    <name type="scientific">candidate division TA06 bacterium DG_78</name>
    <dbReference type="NCBI Taxonomy" id="1703772"/>
    <lineage>
        <taxon>Bacteria</taxon>
        <taxon>Bacteria division TA06</taxon>
    </lineage>
</organism>
<sequence>MKYIIFGIFFVSATVSAQGMHDRGHGAPAEKSFINHPDAWYQFRLGFESGFTSIASHTIQFDSNGTKFDYVDEGGQNIFFPFTRFTAEVTLAKRHTIVFLYQPLDINSEALLRNDLIVDELTFPADTPMDLHYGFSFWRFSYLYDFNKDKNKEFAIGLSVQIRNASIRFASCDGALLRVNQGVGLVPILKFRTRFPFNNGMWWSSEIDGFYASGKYITGGENDFVGAILDASLRLGYELNNSLDTYVNLRYLGGGARGTNDTPGPGDGYVDNWFHTVTLSLGFYIK</sequence>
<evidence type="ECO:0000313" key="1">
    <source>
        <dbReference type="EMBL" id="KPJ73376.1"/>
    </source>
</evidence>
<accession>A0A0S7YFD4</accession>
<dbReference type="EMBL" id="LJNI01000035">
    <property type="protein sequence ID" value="KPJ73376.1"/>
    <property type="molecule type" value="Genomic_DNA"/>
</dbReference>
<comment type="caution">
    <text evidence="1">The sequence shown here is derived from an EMBL/GenBank/DDBJ whole genome shotgun (WGS) entry which is preliminary data.</text>
</comment>
<reference evidence="1 2" key="1">
    <citation type="journal article" date="2015" name="Microbiome">
        <title>Genomic resolution of linkages in carbon, nitrogen, and sulfur cycling among widespread estuary sediment bacteria.</title>
        <authorList>
            <person name="Baker B.J."/>
            <person name="Lazar C.S."/>
            <person name="Teske A.P."/>
            <person name="Dick G.J."/>
        </authorList>
    </citation>
    <scope>NUCLEOTIDE SEQUENCE [LARGE SCALE GENOMIC DNA]</scope>
    <source>
        <strain evidence="1">DG_78</strain>
    </source>
</reference>
<evidence type="ECO:0000313" key="2">
    <source>
        <dbReference type="Proteomes" id="UP000051012"/>
    </source>
</evidence>